<keyword evidence="8" id="KW-1185">Reference proteome</keyword>
<feature type="domain" description="Protein kinase" evidence="6">
    <location>
        <begin position="1"/>
        <end position="275"/>
    </location>
</feature>
<dbReference type="AlphaFoldDB" id="A0A084FY24"/>
<evidence type="ECO:0000313" key="8">
    <source>
        <dbReference type="Proteomes" id="UP000028545"/>
    </source>
</evidence>
<comment type="caution">
    <text evidence="7">The sequence shown here is derived from an EMBL/GenBank/DDBJ whole genome shotgun (WGS) entry which is preliminary data.</text>
</comment>
<keyword evidence="5" id="KW-0067">ATP-binding</keyword>
<dbReference type="PANTHER" id="PTHR45646">
    <property type="entry name" value="SERINE/THREONINE-PROTEIN KINASE DOA-RELATED"/>
    <property type="match status" value="1"/>
</dbReference>
<organism evidence="7 8">
    <name type="scientific">Pseudallescheria apiosperma</name>
    <name type="common">Scedosporium apiospermum</name>
    <dbReference type="NCBI Taxonomy" id="563466"/>
    <lineage>
        <taxon>Eukaryota</taxon>
        <taxon>Fungi</taxon>
        <taxon>Dikarya</taxon>
        <taxon>Ascomycota</taxon>
        <taxon>Pezizomycotina</taxon>
        <taxon>Sordariomycetes</taxon>
        <taxon>Hypocreomycetidae</taxon>
        <taxon>Microascales</taxon>
        <taxon>Microascaceae</taxon>
        <taxon>Scedosporium</taxon>
    </lineage>
</organism>
<dbReference type="Pfam" id="PF00069">
    <property type="entry name" value="Pkinase"/>
    <property type="match status" value="1"/>
</dbReference>
<evidence type="ECO:0000256" key="2">
    <source>
        <dbReference type="ARBA" id="ARBA00022679"/>
    </source>
</evidence>
<dbReference type="PANTHER" id="PTHR45646:SF11">
    <property type="entry name" value="SERINE_THREONINE-PROTEIN KINASE DOA"/>
    <property type="match status" value="1"/>
</dbReference>
<dbReference type="InterPro" id="IPR000719">
    <property type="entry name" value="Prot_kinase_dom"/>
</dbReference>
<gene>
    <name evidence="7" type="ORF">SAPIO_CDS8966</name>
</gene>
<dbReference type="EMBL" id="JOWA01000132">
    <property type="protein sequence ID" value="KEZ39986.1"/>
    <property type="molecule type" value="Genomic_DNA"/>
</dbReference>
<dbReference type="OrthoDB" id="5979581at2759"/>
<evidence type="ECO:0000256" key="4">
    <source>
        <dbReference type="ARBA" id="ARBA00022777"/>
    </source>
</evidence>
<evidence type="ECO:0000256" key="5">
    <source>
        <dbReference type="ARBA" id="ARBA00022840"/>
    </source>
</evidence>
<evidence type="ECO:0000256" key="3">
    <source>
        <dbReference type="ARBA" id="ARBA00022741"/>
    </source>
</evidence>
<dbReference type="VEuPathDB" id="FungiDB:SAPIO_CDS8966"/>
<evidence type="ECO:0000259" key="6">
    <source>
        <dbReference type="PROSITE" id="PS50011"/>
    </source>
</evidence>
<dbReference type="KEGG" id="sapo:SAPIO_CDS8966"/>
<dbReference type="GO" id="GO:0005634">
    <property type="term" value="C:nucleus"/>
    <property type="evidence" value="ECO:0007669"/>
    <property type="project" value="TreeGrafter"/>
</dbReference>
<dbReference type="OMA" id="YLMELHR"/>
<dbReference type="PROSITE" id="PS50011">
    <property type="entry name" value="PROTEIN_KINASE_DOM"/>
    <property type="match status" value="1"/>
</dbReference>
<dbReference type="GeneID" id="27728038"/>
<protein>
    <recommendedName>
        <fullName evidence="6">Protein kinase domain-containing protein</fullName>
    </recommendedName>
</protein>
<dbReference type="GO" id="GO:0005524">
    <property type="term" value="F:ATP binding"/>
    <property type="evidence" value="ECO:0007669"/>
    <property type="project" value="UniProtKB-KW"/>
</dbReference>
<dbReference type="Proteomes" id="UP000028545">
    <property type="component" value="Unassembled WGS sequence"/>
</dbReference>
<keyword evidence="2" id="KW-0808">Transferase</keyword>
<dbReference type="InterPro" id="IPR051175">
    <property type="entry name" value="CLK_kinases"/>
</dbReference>
<evidence type="ECO:0000256" key="1">
    <source>
        <dbReference type="ARBA" id="ARBA00022527"/>
    </source>
</evidence>
<dbReference type="InterPro" id="IPR011009">
    <property type="entry name" value="Kinase-like_dom_sf"/>
</dbReference>
<dbReference type="SMART" id="SM00220">
    <property type="entry name" value="S_TKc"/>
    <property type="match status" value="1"/>
</dbReference>
<name>A0A084FY24_PSEDA</name>
<keyword evidence="3" id="KW-0547">Nucleotide-binding</keyword>
<dbReference type="HOGENOM" id="CLU_000288_81_1_1"/>
<keyword evidence="4" id="KW-0418">Kinase</keyword>
<dbReference type="SUPFAM" id="SSF56112">
    <property type="entry name" value="Protein kinase-like (PK-like)"/>
    <property type="match status" value="1"/>
</dbReference>
<reference evidence="7 8" key="1">
    <citation type="journal article" date="2014" name="Genome Announc.">
        <title>Draft genome sequence of the pathogenic fungus Scedosporium apiospermum.</title>
        <authorList>
            <person name="Vandeputte P."/>
            <person name="Ghamrawi S."/>
            <person name="Rechenmann M."/>
            <person name="Iltis A."/>
            <person name="Giraud S."/>
            <person name="Fleury M."/>
            <person name="Thornton C."/>
            <person name="Delhaes L."/>
            <person name="Meyer W."/>
            <person name="Papon N."/>
            <person name="Bouchara J.P."/>
        </authorList>
    </citation>
    <scope>NUCLEOTIDE SEQUENCE [LARGE SCALE GENOMIC DNA]</scope>
    <source>
        <strain evidence="7 8">IHEM 14462</strain>
    </source>
</reference>
<dbReference type="GO" id="GO:0004674">
    <property type="term" value="F:protein serine/threonine kinase activity"/>
    <property type="evidence" value="ECO:0007669"/>
    <property type="project" value="UniProtKB-KW"/>
</dbReference>
<keyword evidence="1" id="KW-0723">Serine/threonine-protein kinase</keyword>
<sequence>MEPSFEAVSNDQKSGAYVAIKVCTREQEDDFNNQAKNEIAVCRVLQAGDDQHIGKNFVRLLKDSFVVEDISPNNILTGVTDPSLFSELEEAETNHPAPRKVLESRVIYGSRTLPITNGPPVLSDFGSARIGAVHRGDVMPDFYRAPEVILGMEWGSKIDIWAAGVMMWDLFQGCRLFFGLKNGVVDDEQHLAEMVALLGPPPKSFLERSEACKKYWDSEGNWIASTPIPDVTLEMRERYLEGVEHDRFIEFARGILQWLPEDRPTAIQIVESDYLMELHRTSAESKLE</sequence>
<proteinExistence type="predicted"/>
<dbReference type="RefSeq" id="XP_016639785.1">
    <property type="nucleotide sequence ID" value="XM_016790482.1"/>
</dbReference>
<accession>A0A084FY24</accession>
<dbReference type="GO" id="GO:0043484">
    <property type="term" value="P:regulation of RNA splicing"/>
    <property type="evidence" value="ECO:0007669"/>
    <property type="project" value="TreeGrafter"/>
</dbReference>
<dbReference type="Gene3D" id="3.30.200.20">
    <property type="entry name" value="Phosphorylase Kinase, domain 1"/>
    <property type="match status" value="1"/>
</dbReference>
<evidence type="ECO:0000313" key="7">
    <source>
        <dbReference type="EMBL" id="KEZ39986.1"/>
    </source>
</evidence>
<dbReference type="Gene3D" id="1.10.510.10">
    <property type="entry name" value="Transferase(Phosphotransferase) domain 1"/>
    <property type="match status" value="2"/>
</dbReference>